<evidence type="ECO:0000256" key="5">
    <source>
        <dbReference type="ARBA" id="ARBA00038359"/>
    </source>
</evidence>
<evidence type="ECO:0000256" key="3">
    <source>
        <dbReference type="ARBA" id="ARBA00022989"/>
    </source>
</evidence>
<keyword evidence="4 6" id="KW-0472">Membrane</keyword>
<keyword evidence="2 6" id="KW-0812">Transmembrane</keyword>
<evidence type="ECO:0000256" key="1">
    <source>
        <dbReference type="ARBA" id="ARBA00004141"/>
    </source>
</evidence>
<keyword evidence="3 6" id="KW-1133">Transmembrane helix</keyword>
<evidence type="ECO:0000256" key="2">
    <source>
        <dbReference type="ARBA" id="ARBA00022692"/>
    </source>
</evidence>
<accession>A0A8E2F4Z8</accession>
<feature type="transmembrane region" description="Helical" evidence="6">
    <location>
        <begin position="61"/>
        <end position="84"/>
    </location>
</feature>
<feature type="transmembrane region" description="Helical" evidence="6">
    <location>
        <begin position="145"/>
        <end position="167"/>
    </location>
</feature>
<dbReference type="PANTHER" id="PTHR33048:SF129">
    <property type="entry name" value="INTEGRAL MEMBRANE PROTEIN-RELATED"/>
    <property type="match status" value="1"/>
</dbReference>
<feature type="transmembrane region" description="Helical" evidence="6">
    <location>
        <begin position="230"/>
        <end position="250"/>
    </location>
</feature>
<dbReference type="OrthoDB" id="4525788at2759"/>
<comment type="subcellular location">
    <subcellularLocation>
        <location evidence="1">Membrane</location>
        <topology evidence="1">Multi-pass membrane protein</topology>
    </subcellularLocation>
</comment>
<dbReference type="GO" id="GO:0016020">
    <property type="term" value="C:membrane"/>
    <property type="evidence" value="ECO:0007669"/>
    <property type="project" value="UniProtKB-SubCell"/>
</dbReference>
<dbReference type="InterPro" id="IPR049326">
    <property type="entry name" value="Rhodopsin_dom_fungi"/>
</dbReference>
<sequence length="404" mass="45974">MGGDPHIPISATLKWPTPNYTDPVRRTWFPAYGITLELFTTTVLGARIWSRFRRAAGPPGVDDALIIISWIFATLFTSLCVLGTERYGFDRHIWDVKATLLVGSAKIRWLSEGAFLISTCLTKVSVLLFYRRLNAESYSRTWKRITYTAITFTAVYLFAFLLDLVLICSPTDAYWESFDLNYKSNYHCSSEHVTNPLVGAFGVITDFYTVLLPALWFWRIQMPKRQKIGLYIIFAFGFLVVGAGIARSVWLARLANSTVGDTTWLGFDVFCWSQLECQFAIICASAPSLKVFISKYLSGPLSKVYQSSKKLSDSMSSSRSATSMSDRLRRSFQRPNNLRPLVISDPQVVEIPDWVAQAYDPPRQISSPKDNLDVYDRYLAGQYGPPPPPKDHKYILDQYRRDYV</sequence>
<gene>
    <name evidence="8" type="ORF">AOQ84DRAFT_3271</name>
</gene>
<dbReference type="InterPro" id="IPR052337">
    <property type="entry name" value="SAT4-like"/>
</dbReference>
<keyword evidence="9" id="KW-1185">Reference proteome</keyword>
<proteinExistence type="inferred from homology"/>
<comment type="similarity">
    <text evidence="5">Belongs to the SAT4 family.</text>
</comment>
<reference evidence="8 9" key="1">
    <citation type="journal article" date="2016" name="Nat. Commun.">
        <title>Ectomycorrhizal ecology is imprinted in the genome of the dominant symbiotic fungus Cenococcum geophilum.</title>
        <authorList>
            <consortium name="DOE Joint Genome Institute"/>
            <person name="Peter M."/>
            <person name="Kohler A."/>
            <person name="Ohm R.A."/>
            <person name="Kuo A."/>
            <person name="Krutzmann J."/>
            <person name="Morin E."/>
            <person name="Arend M."/>
            <person name="Barry K.W."/>
            <person name="Binder M."/>
            <person name="Choi C."/>
            <person name="Clum A."/>
            <person name="Copeland A."/>
            <person name="Grisel N."/>
            <person name="Haridas S."/>
            <person name="Kipfer T."/>
            <person name="LaButti K."/>
            <person name="Lindquist E."/>
            <person name="Lipzen A."/>
            <person name="Maire R."/>
            <person name="Meier B."/>
            <person name="Mihaltcheva S."/>
            <person name="Molinier V."/>
            <person name="Murat C."/>
            <person name="Poggeler S."/>
            <person name="Quandt C.A."/>
            <person name="Sperisen C."/>
            <person name="Tritt A."/>
            <person name="Tisserant E."/>
            <person name="Crous P.W."/>
            <person name="Henrissat B."/>
            <person name="Nehls U."/>
            <person name="Egli S."/>
            <person name="Spatafora J.W."/>
            <person name="Grigoriev I.V."/>
            <person name="Martin F.M."/>
        </authorList>
    </citation>
    <scope>NUCLEOTIDE SEQUENCE [LARGE SCALE GENOMIC DNA]</scope>
    <source>
        <strain evidence="8 9">CBS 207.34</strain>
    </source>
</reference>
<dbReference type="AlphaFoldDB" id="A0A8E2F4Z8"/>
<name>A0A8E2F4Z8_9PEZI</name>
<feature type="transmembrane region" description="Helical" evidence="6">
    <location>
        <begin position="29"/>
        <end position="49"/>
    </location>
</feature>
<organism evidence="8 9">
    <name type="scientific">Glonium stellatum</name>
    <dbReference type="NCBI Taxonomy" id="574774"/>
    <lineage>
        <taxon>Eukaryota</taxon>
        <taxon>Fungi</taxon>
        <taxon>Dikarya</taxon>
        <taxon>Ascomycota</taxon>
        <taxon>Pezizomycotina</taxon>
        <taxon>Dothideomycetes</taxon>
        <taxon>Pleosporomycetidae</taxon>
        <taxon>Gloniales</taxon>
        <taxon>Gloniaceae</taxon>
        <taxon>Glonium</taxon>
    </lineage>
</organism>
<evidence type="ECO:0000256" key="4">
    <source>
        <dbReference type="ARBA" id="ARBA00023136"/>
    </source>
</evidence>
<feature type="domain" description="Rhodopsin" evidence="7">
    <location>
        <begin position="46"/>
        <end position="294"/>
    </location>
</feature>
<protein>
    <recommendedName>
        <fullName evidence="7">Rhodopsin domain-containing protein</fullName>
    </recommendedName>
</protein>
<evidence type="ECO:0000256" key="6">
    <source>
        <dbReference type="SAM" id="Phobius"/>
    </source>
</evidence>
<dbReference type="Proteomes" id="UP000250140">
    <property type="component" value="Unassembled WGS sequence"/>
</dbReference>
<evidence type="ECO:0000313" key="8">
    <source>
        <dbReference type="EMBL" id="OCL10226.1"/>
    </source>
</evidence>
<dbReference type="EMBL" id="KV749288">
    <property type="protein sequence ID" value="OCL10226.1"/>
    <property type="molecule type" value="Genomic_DNA"/>
</dbReference>
<dbReference type="PANTHER" id="PTHR33048">
    <property type="entry name" value="PTH11-LIKE INTEGRAL MEMBRANE PROTEIN (AFU_ORTHOLOGUE AFUA_5G11245)"/>
    <property type="match status" value="1"/>
</dbReference>
<evidence type="ECO:0000313" key="9">
    <source>
        <dbReference type="Proteomes" id="UP000250140"/>
    </source>
</evidence>
<evidence type="ECO:0000259" key="7">
    <source>
        <dbReference type="Pfam" id="PF20684"/>
    </source>
</evidence>
<feature type="transmembrane region" description="Helical" evidence="6">
    <location>
        <begin position="197"/>
        <end position="218"/>
    </location>
</feature>
<dbReference type="Pfam" id="PF20684">
    <property type="entry name" value="Fung_rhodopsin"/>
    <property type="match status" value="1"/>
</dbReference>